<dbReference type="Gene3D" id="3.40.1350.10">
    <property type="match status" value="1"/>
</dbReference>
<proteinExistence type="predicted"/>
<evidence type="ECO:0000313" key="3">
    <source>
        <dbReference type="EMBL" id="MDP8175695.1"/>
    </source>
</evidence>
<feature type="domain" description="YhcG PDDEXK nuclease" evidence="1">
    <location>
        <begin position="171"/>
        <end position="323"/>
    </location>
</feature>
<accession>A0AAJ6P3F9</accession>
<dbReference type="EMBL" id="JASAYT010000035">
    <property type="protein sequence ID" value="MDP8175695.1"/>
    <property type="molecule type" value="Genomic_DNA"/>
</dbReference>
<dbReference type="InterPro" id="IPR041527">
    <property type="entry name" value="YhcG_N"/>
</dbReference>
<feature type="domain" description="YhcG N-terminal" evidence="2">
    <location>
        <begin position="14"/>
        <end position="150"/>
    </location>
</feature>
<dbReference type="Pfam" id="PF06250">
    <property type="entry name" value="YhcG_C"/>
    <property type="match status" value="1"/>
</dbReference>
<evidence type="ECO:0000313" key="4">
    <source>
        <dbReference type="Proteomes" id="UP001231736"/>
    </source>
</evidence>
<dbReference type="GeneID" id="300270891"/>
<comment type="caution">
    <text evidence="3">The sequence shown here is derived from an EMBL/GenBank/DDBJ whole genome shotgun (WGS) entry which is preliminary data.</text>
</comment>
<dbReference type="GO" id="GO:0003676">
    <property type="term" value="F:nucleic acid binding"/>
    <property type="evidence" value="ECO:0007669"/>
    <property type="project" value="InterPro"/>
</dbReference>
<dbReference type="InterPro" id="IPR053148">
    <property type="entry name" value="PD-DEXK-like_domain"/>
</dbReference>
<sequence length="330" mass="38662">MTSIQPNYLLEFTEISSMIKSARENVIKAINSELIELYWNIGKYITNKVKQDGWGNKVVQNLADFLKQSELNSKGFSAQNLWRMKQFYETYHKNPKLSLLVREISWTNNILIISQTKSDEEREFYLNLTAKEKYTKKELSRQLASGLFERVLLSDKNISPLAREIYPNINEHIKDYYSLEFLGLQNSYSEFGLKKSIIHNLKDFILEFGKDFLFVGEEFKLQVGSKDYAIDLLFYHRELNCLVALELKVGDFKPEYMGKMDFYLGALDKYVKKPHENPSIGIILCRTKDENIVEISLNRSTSPTIISQYETKLIDKKLLRSKLDELFYNE</sequence>
<dbReference type="AlphaFoldDB" id="A0AAJ6P3F9"/>
<organism evidence="3 4">
    <name type="scientific">Phocoenobacter skyensis</name>
    <dbReference type="NCBI Taxonomy" id="97481"/>
    <lineage>
        <taxon>Bacteria</taxon>
        <taxon>Pseudomonadati</taxon>
        <taxon>Pseudomonadota</taxon>
        <taxon>Gammaproteobacteria</taxon>
        <taxon>Pasteurellales</taxon>
        <taxon>Pasteurellaceae</taxon>
        <taxon>Phocoenobacter</taxon>
    </lineage>
</organism>
<dbReference type="PANTHER" id="PTHR30547">
    <property type="entry name" value="UNCHARACTERIZED PROTEIN YHCG-RELATED"/>
    <property type="match status" value="1"/>
</dbReference>
<dbReference type="PANTHER" id="PTHR30547:SF5">
    <property type="entry name" value="NUCLEASE YHCG-RELATED"/>
    <property type="match status" value="1"/>
</dbReference>
<gene>
    <name evidence="3" type="ORF">QJU97_09555</name>
</gene>
<dbReference type="RefSeq" id="WP_306346882.1">
    <property type="nucleotide sequence ID" value="NZ_JASAYT010000035.1"/>
</dbReference>
<dbReference type="InterPro" id="IPR011856">
    <property type="entry name" value="tRNA_endonuc-like_dom_sf"/>
</dbReference>
<evidence type="ECO:0000259" key="1">
    <source>
        <dbReference type="Pfam" id="PF06250"/>
    </source>
</evidence>
<reference evidence="3" key="1">
    <citation type="journal article" date="2023" name="Front. Microbiol.">
        <title>Phylogeography and host specificity of Pasteurellaceae pathogenic to sea-farmed fish in the north-east Atlantic.</title>
        <authorList>
            <person name="Gulla S."/>
            <person name="Colquhoun D.J."/>
            <person name="Olsen A.B."/>
            <person name="Spilsberg B."/>
            <person name="Lagesen K."/>
            <person name="Aakesson C.P."/>
            <person name="Strom S."/>
            <person name="Manji F."/>
            <person name="Birkbeck T.H."/>
            <person name="Nilsen H.K."/>
        </authorList>
    </citation>
    <scope>NUCLEOTIDE SEQUENCE</scope>
    <source>
        <strain evidence="3">98B1</strain>
    </source>
</reference>
<dbReference type="InterPro" id="IPR009362">
    <property type="entry name" value="YhcG_C"/>
</dbReference>
<dbReference type="Pfam" id="PF17761">
    <property type="entry name" value="DUF1016_N"/>
    <property type="match status" value="1"/>
</dbReference>
<protein>
    <submittedName>
        <fullName evidence="3">PDDEXK nuclease domain-containing protein</fullName>
    </submittedName>
</protein>
<name>A0AAJ6P3F9_9PAST</name>
<evidence type="ECO:0000259" key="2">
    <source>
        <dbReference type="Pfam" id="PF17761"/>
    </source>
</evidence>
<dbReference type="Proteomes" id="UP001231736">
    <property type="component" value="Unassembled WGS sequence"/>
</dbReference>